<dbReference type="InterPro" id="IPR012808">
    <property type="entry name" value="CHP02453"/>
</dbReference>
<dbReference type="PIRSF" id="PIRSF028451">
    <property type="entry name" value="UCP028451"/>
    <property type="match status" value="1"/>
</dbReference>
<evidence type="ECO:0000313" key="1">
    <source>
        <dbReference type="EMBL" id="EGE37945.1"/>
    </source>
</evidence>
<dbReference type="Proteomes" id="UP000004668">
    <property type="component" value="Unassembled WGS sequence"/>
</dbReference>
<reference evidence="1 2" key="2">
    <citation type="submission" date="2011-10" db="EMBL/GenBank/DDBJ databases">
        <title>The Genome Sequence of Actinomyces viscosus C505.</title>
        <authorList>
            <consortium name="The Broad Institute Genome Sequencing Platform"/>
            <consortium name="The Broad Institute Genome Sequencing Center for Infectious Disease"/>
            <person name="Earl A."/>
            <person name="Ward D."/>
            <person name="Feldgarden M."/>
            <person name="Gevers D."/>
            <person name="Sibley C.D."/>
            <person name="Field T.R."/>
            <person name="Grinwis M."/>
            <person name="Eshaghurshan C.S."/>
            <person name="Surette M.G."/>
            <person name="Young S.K."/>
            <person name="Zeng Q."/>
            <person name="Gargeya S."/>
            <person name="Fitzgerald M."/>
            <person name="Haas B."/>
            <person name="Abouelleil A."/>
            <person name="Alvarado L."/>
            <person name="Arachchi H.M."/>
            <person name="Berlin A."/>
            <person name="Brown A."/>
            <person name="Chapman S.B."/>
            <person name="Chen Z."/>
            <person name="Dunbar C."/>
            <person name="Freedman E."/>
            <person name="Gearin G."/>
            <person name="Goldberg J."/>
            <person name="Griggs A."/>
            <person name="Gujja S."/>
            <person name="Heiman D."/>
            <person name="Howarth C."/>
            <person name="Larson L."/>
            <person name="Lui A."/>
            <person name="MacDonald P.J.P."/>
            <person name="Montmayeur A."/>
            <person name="Murphy C."/>
            <person name="Neiman D."/>
            <person name="Pearson M."/>
            <person name="Priest M."/>
            <person name="Roberts A."/>
            <person name="Saif S."/>
            <person name="Shea T."/>
            <person name="Shenoy N."/>
            <person name="Sisk P."/>
            <person name="Stolte C."/>
            <person name="Sykes S."/>
            <person name="Wortman J."/>
            <person name="Nusbaum C."/>
            <person name="Birren B."/>
        </authorList>
    </citation>
    <scope>NUCLEOTIDE SEQUENCE [LARGE SCALE GENOMIC DNA]</scope>
    <source>
        <strain evidence="1 2">C505</strain>
    </source>
</reference>
<dbReference type="eggNOG" id="COG5587">
    <property type="taxonomic scope" value="Bacteria"/>
</dbReference>
<dbReference type="EMBL" id="ACRE02000044">
    <property type="protein sequence ID" value="EGE37945.1"/>
    <property type="molecule type" value="Genomic_DNA"/>
</dbReference>
<dbReference type="HOGENOM" id="CLU_036742_2_2_11"/>
<comment type="caution">
    <text evidence="1">The sequence shown here is derived from an EMBL/GenBank/DDBJ whole genome shotgun (WGS) entry which is preliminary data.</text>
</comment>
<dbReference type="NCBIfam" id="TIGR02453">
    <property type="entry name" value="TIGR02453 family protein"/>
    <property type="match status" value="1"/>
</dbReference>
<name>F2UXJ4_ACTVI</name>
<dbReference type="Pfam" id="PF09365">
    <property type="entry name" value="DUF2461"/>
    <property type="match status" value="1"/>
</dbReference>
<dbReference type="PANTHER" id="PTHR36452">
    <property type="entry name" value="CHROMOSOME 12, WHOLE GENOME SHOTGUN SEQUENCE"/>
    <property type="match status" value="1"/>
</dbReference>
<reference evidence="2" key="1">
    <citation type="submission" date="2010-02" db="EMBL/GenBank/DDBJ databases">
        <title>The Genome Sequence of Prevotella oris strain C735.</title>
        <authorList>
            <consortium name="The Broad Institute Genome Sequencing Platform"/>
            <person name="Ward D."/>
            <person name="Feldgarden M."/>
            <person name="Earl A."/>
            <person name="Young S.K."/>
            <person name="Zeng Q."/>
            <person name="Koehrsen M."/>
            <person name="Alvarado L."/>
            <person name="Berlin A."/>
            <person name="Bochicchio J."/>
            <person name="Borenstein D."/>
            <person name="Chapman S.B."/>
            <person name="Chen Z."/>
            <person name="Engels R."/>
            <person name="Freedman E."/>
            <person name="Gellesch M."/>
            <person name="Goldberg J."/>
            <person name="Griggs A."/>
            <person name="Gujja S."/>
            <person name="Heilman E."/>
            <person name="Heiman D."/>
            <person name="Hepburn T."/>
            <person name="Howarth C."/>
            <person name="Jen D."/>
            <person name="Larson L."/>
            <person name="Mehta T."/>
            <person name="Park D."/>
            <person name="Pearson M."/>
            <person name="Roberts A."/>
            <person name="Saif S."/>
            <person name="Shea T."/>
            <person name="Shenoy N."/>
            <person name="Sisk P."/>
            <person name="Stolte C."/>
            <person name="Sykes S."/>
            <person name="Thomson T."/>
            <person name="Walk T."/>
            <person name="White J."/>
            <person name="Yandava C."/>
            <person name="Sibley C.D."/>
            <person name="Field T.R."/>
            <person name="Grinwis M."/>
            <person name="Eshaghurshan C.S."/>
            <person name="Surette M.G."/>
            <person name="Haas B."/>
            <person name="Nusbaum C."/>
            <person name="Birren B."/>
        </authorList>
    </citation>
    <scope>NUCLEOTIDE SEQUENCE [LARGE SCALE GENOMIC DNA]</scope>
    <source>
        <strain evidence="2">C505</strain>
    </source>
</reference>
<organism evidence="1 2">
    <name type="scientific">Actinomyces viscosus C505</name>
    <dbReference type="NCBI Taxonomy" id="562973"/>
    <lineage>
        <taxon>Bacteria</taxon>
        <taxon>Bacillati</taxon>
        <taxon>Actinomycetota</taxon>
        <taxon>Actinomycetes</taxon>
        <taxon>Actinomycetales</taxon>
        <taxon>Actinomycetaceae</taxon>
        <taxon>Actinomyces</taxon>
    </lineage>
</organism>
<dbReference type="RefSeq" id="WP_003787684.1">
    <property type="nucleotide sequence ID" value="NZ_KI391969.1"/>
</dbReference>
<gene>
    <name evidence="1" type="ORF">HMPREF0059_00796</name>
</gene>
<evidence type="ECO:0000313" key="2">
    <source>
        <dbReference type="Proteomes" id="UP000004668"/>
    </source>
</evidence>
<dbReference type="InterPro" id="IPR015996">
    <property type="entry name" value="UCP028451"/>
</dbReference>
<dbReference type="PANTHER" id="PTHR36452:SF1">
    <property type="entry name" value="DUF2461 DOMAIN-CONTAINING PROTEIN"/>
    <property type="match status" value="1"/>
</dbReference>
<dbReference type="AlphaFoldDB" id="F2UXJ4"/>
<protein>
    <submittedName>
        <fullName evidence="1">TIGR02453 family protein</fullName>
    </submittedName>
</protein>
<sequence>MSTFQGLPTALFEFFADLAQDNSKDFWDANRQRWQRDVKAPMSALVDELSGEFGPLRMFRPNRDLRFARDKAPYKLWTGATSTPQATGGIGYYLSVSTTGITTGYGAMRMTADQLRRFRDAIDADISGIRFEKLTQELAAQGLPVSPGADQTLRNAPRGWSTDHPRINFLRWKGAAVVQDWPTDTWMHTPQVHERIRDTWAAIEPLRAWLDEHVTQRQHHEPPR</sequence>
<proteinExistence type="predicted"/>
<accession>F2UXJ4</accession>